<comment type="caution">
    <text evidence="1">The sequence shown here is derived from an EMBL/GenBank/DDBJ whole genome shotgun (WGS) entry which is preliminary data.</text>
</comment>
<dbReference type="Proteomes" id="UP001596500">
    <property type="component" value="Unassembled WGS sequence"/>
</dbReference>
<proteinExistence type="predicted"/>
<name>A0ABW2RRD2_9BACL</name>
<protein>
    <submittedName>
        <fullName evidence="1">Uncharacterized protein</fullName>
    </submittedName>
</protein>
<gene>
    <name evidence="1" type="ORF">ACFQNG_20885</name>
</gene>
<reference evidence="2" key="1">
    <citation type="journal article" date="2019" name="Int. J. Syst. Evol. Microbiol.">
        <title>The Global Catalogue of Microorganisms (GCM) 10K type strain sequencing project: providing services to taxonomists for standard genome sequencing and annotation.</title>
        <authorList>
            <consortium name="The Broad Institute Genomics Platform"/>
            <consortium name="The Broad Institute Genome Sequencing Center for Infectious Disease"/>
            <person name="Wu L."/>
            <person name="Ma J."/>
        </authorList>
    </citation>
    <scope>NUCLEOTIDE SEQUENCE [LARGE SCALE GENOMIC DNA]</scope>
    <source>
        <strain evidence="2">CGMCC 1.12942</strain>
    </source>
</reference>
<organism evidence="1 2">
    <name type="scientific">Laceyella putida</name>
    <dbReference type="NCBI Taxonomy" id="110101"/>
    <lineage>
        <taxon>Bacteria</taxon>
        <taxon>Bacillati</taxon>
        <taxon>Bacillota</taxon>
        <taxon>Bacilli</taxon>
        <taxon>Bacillales</taxon>
        <taxon>Thermoactinomycetaceae</taxon>
        <taxon>Laceyella</taxon>
    </lineage>
</organism>
<dbReference type="SUPFAM" id="SSF52540">
    <property type="entry name" value="P-loop containing nucleoside triphosphate hydrolases"/>
    <property type="match status" value="1"/>
</dbReference>
<accession>A0ABW2RRD2</accession>
<dbReference type="InterPro" id="IPR027417">
    <property type="entry name" value="P-loop_NTPase"/>
</dbReference>
<evidence type="ECO:0000313" key="1">
    <source>
        <dbReference type="EMBL" id="MFC7443519.1"/>
    </source>
</evidence>
<dbReference type="RefSeq" id="WP_379867850.1">
    <property type="nucleotide sequence ID" value="NZ_JBHTBW010000087.1"/>
</dbReference>
<dbReference type="EMBL" id="JBHTBW010000087">
    <property type="protein sequence ID" value="MFC7443519.1"/>
    <property type="molecule type" value="Genomic_DNA"/>
</dbReference>
<keyword evidence="2" id="KW-1185">Reference proteome</keyword>
<evidence type="ECO:0000313" key="2">
    <source>
        <dbReference type="Proteomes" id="UP001596500"/>
    </source>
</evidence>
<dbReference type="Gene3D" id="3.40.50.300">
    <property type="entry name" value="P-loop containing nucleotide triphosphate hydrolases"/>
    <property type="match status" value="1"/>
</dbReference>
<sequence length="861" mass="100355">MKGVKSMKIVRNDLMKVIPIVGLSQKKAADEKENNGFKSIVDEMFIMKNLVNEEGFSPSFSYKLMKDNGKIHTYLNVIDHDTVQKRVRHAVYEDLGGCRFSDGSLKLSDENVTAFIVSSADYFSLNFDLGSEEISKLFALIGSNEKLLYNVTVQERVDNEEVKNQLLSMIYGEEYTATNESQEKMAPLWKSFFTEAELKSLEEKAKQVKDGYQAVRNGWAKVKGFVKRTPVAEMVDLDEQEKQRELPHKTEKQKAKAKHFAEVQIMFLLWTENDKKKDQFQRALERWAAELQGDTIITVSRFEPDMKKIEKGYIDPTQPLMMLYRRELVPLMWMPTPDQFGKEIYHEQKLKTEIADNMLTDVLGSLPFARHFNTREFIAFPPYDTRQQLDDRVKTMLLSGGQGGGKTTFIINQIIETFALRAKSREEWRKHAKSVVAFDVADGEMFREIMRYIPDWLQDRVIFLNHADFENPVQVGFHDLLKLNRETLKRTGYETEIANMDTQMLLDTIGDDSKVQAIEVHLMGALQASYAAGEGNIIDAIKILRDETYRKQIFHKLDRKKHVMIRVALANYQKEYMKDSATILKTIDNRILQVMNYDDLTNSITQPHMEEIDFWKWTMGDENGPYLVLIFLPSGSLQETTFNYLFAHYFLKLWKLMKFRDIINEDDRPETLIIVDEIHQIMNHKVVVDIFPSLFKEPRKYRFRYVMSLHGLSSIQGTKKKETIESIKNNRCNFGFFVGGEEMFNEFRALMEPYDSNDFNHLANLEYCALFSVMVNKKSQVFLGRLLEPPSMRMEPCRELDLMEFRNIKNRFGRPVDEVRGKRVEIIEKVYDFSVFDDEEKEGEKGCNIHEESLGKVNMLI</sequence>